<evidence type="ECO:0000259" key="4">
    <source>
        <dbReference type="Pfam" id="PF13193"/>
    </source>
</evidence>
<sequence length="587" mass="65917">MDYHKDETMFRQLLEQRFPNAGSRHAPLQMSHDIGATDTPLIESTIGDYFDSVANQTPDKEALVSCHQHIRLTYQQLQQKSNQLASSMIRMGLQKGDRVGIWSHNNAEWLLMQLATAKAGIILVNINPAYRISELEYALNKVDCKVLVFMRHFKTSDYVQMVQQMAPEMCHQSYECLALNTLPNLKRLIWIDAPNSDESFGFMQKFSDWLAEGDADDPKLTERQNQLNANDAINIQFTSGTTGTPKGATLTHRNLLNNAYHLGETLCLTAEDKLCLPLPLYHCFAMVLGNLTMLSHGATLVYPSSSFDPLSVLQAINEEKCTVLHAVPSMFLAILNHPDFARFDLSSLRTGVSGGASCPRELMQRIIKQMHMSELTIAYGMTETSPKATQTLPTTEFEKRIATVGVVQPHLEVKVVDPLNGQTLPIGEVGEILTKGYAVMQGYWNDPVKTAEAIVDGWMHTGDLGSMDEHGYITVVGRSKDMIIRGGENIYPIEVENFLYRHPKIADVQIVGVPDAHYGEVLAAWIIPKAGETLTEQEVRDFCYNQIAHFKIPTYIRFVEQYPMTVTGKIQKFKIVEMMKEELDVVA</sequence>
<comment type="similarity">
    <text evidence="1">Belongs to the ATP-dependent AMP-binding enzyme family.</text>
</comment>
<comment type="caution">
    <text evidence="5">The sequence shown here is derived from an EMBL/GenBank/DDBJ whole genome shotgun (WGS) entry which is preliminary data.</text>
</comment>
<feature type="domain" description="AMP-dependent synthetase/ligase" evidence="3">
    <location>
        <begin position="50"/>
        <end position="444"/>
    </location>
</feature>
<dbReference type="AlphaFoldDB" id="A0A844LY22"/>
<dbReference type="PANTHER" id="PTHR43201">
    <property type="entry name" value="ACYL-COA SYNTHETASE"/>
    <property type="match status" value="1"/>
</dbReference>
<organism evidence="5 6">
    <name type="scientific">Psychrobacter sanguinis</name>
    <dbReference type="NCBI Taxonomy" id="861445"/>
    <lineage>
        <taxon>Bacteria</taxon>
        <taxon>Pseudomonadati</taxon>
        <taxon>Pseudomonadota</taxon>
        <taxon>Gammaproteobacteria</taxon>
        <taxon>Moraxellales</taxon>
        <taxon>Moraxellaceae</taxon>
        <taxon>Psychrobacter</taxon>
    </lineage>
</organism>
<dbReference type="InterPro" id="IPR025110">
    <property type="entry name" value="AMP-bd_C"/>
</dbReference>
<gene>
    <name evidence="5" type="ORF">GB996_00330</name>
</gene>
<dbReference type="GO" id="GO:0006631">
    <property type="term" value="P:fatty acid metabolic process"/>
    <property type="evidence" value="ECO:0007669"/>
    <property type="project" value="TreeGrafter"/>
</dbReference>
<proteinExistence type="inferred from homology"/>
<keyword evidence="2" id="KW-0436">Ligase</keyword>
<dbReference type="GO" id="GO:0031956">
    <property type="term" value="F:medium-chain fatty acid-CoA ligase activity"/>
    <property type="evidence" value="ECO:0007669"/>
    <property type="project" value="TreeGrafter"/>
</dbReference>
<evidence type="ECO:0000256" key="2">
    <source>
        <dbReference type="ARBA" id="ARBA00022598"/>
    </source>
</evidence>
<dbReference type="InterPro" id="IPR020845">
    <property type="entry name" value="AMP-binding_CS"/>
</dbReference>
<evidence type="ECO:0000313" key="5">
    <source>
        <dbReference type="EMBL" id="MUG31238.1"/>
    </source>
</evidence>
<dbReference type="OrthoDB" id="9803968at2"/>
<dbReference type="PROSITE" id="PS00455">
    <property type="entry name" value="AMP_BINDING"/>
    <property type="match status" value="1"/>
</dbReference>
<dbReference type="InterPro" id="IPR000873">
    <property type="entry name" value="AMP-dep_synth/lig_dom"/>
</dbReference>
<dbReference type="Proteomes" id="UP000442109">
    <property type="component" value="Unassembled WGS sequence"/>
</dbReference>
<feature type="domain" description="AMP-binding enzyme C-terminal" evidence="4">
    <location>
        <begin position="494"/>
        <end position="569"/>
    </location>
</feature>
<keyword evidence="6" id="KW-1185">Reference proteome</keyword>
<dbReference type="EMBL" id="WFKQ01000001">
    <property type="protein sequence ID" value="MUG31238.1"/>
    <property type="molecule type" value="Genomic_DNA"/>
</dbReference>
<dbReference type="InterPro" id="IPR042099">
    <property type="entry name" value="ANL_N_sf"/>
</dbReference>
<evidence type="ECO:0000313" key="6">
    <source>
        <dbReference type="Proteomes" id="UP000442109"/>
    </source>
</evidence>
<dbReference type="FunFam" id="3.30.300.30:FF:000008">
    <property type="entry name" value="2,3-dihydroxybenzoate-AMP ligase"/>
    <property type="match status" value="1"/>
</dbReference>
<dbReference type="FunFam" id="3.40.50.12780:FF:000003">
    <property type="entry name" value="Long-chain-fatty-acid--CoA ligase FadD"/>
    <property type="match status" value="1"/>
</dbReference>
<name>A0A844LY22_9GAMM</name>
<protein>
    <submittedName>
        <fullName evidence="5">AMP-binding protein</fullName>
    </submittedName>
</protein>
<evidence type="ECO:0000256" key="1">
    <source>
        <dbReference type="ARBA" id="ARBA00006432"/>
    </source>
</evidence>
<reference evidence="5 6" key="1">
    <citation type="journal article" date="2019" name="PLoS ONE">
        <title>Pup mortality in New Zealand sea lions (Phocarctos hookeri) at Enderby Island, Auckland Islands, 2013-18.</title>
        <authorList>
            <person name="Michael S.A."/>
            <person name="Hayman D.T.S."/>
            <person name="Gray R."/>
            <person name="Zhang J."/>
            <person name="Rogers L."/>
            <person name="Roe W.D."/>
        </authorList>
    </citation>
    <scope>NUCLEOTIDE SEQUENCE [LARGE SCALE GENOMIC DNA]</scope>
    <source>
        <strain evidence="5 6">SM868</strain>
    </source>
</reference>
<dbReference type="Gene3D" id="3.40.50.12780">
    <property type="entry name" value="N-terminal domain of ligase-like"/>
    <property type="match status" value="1"/>
</dbReference>
<dbReference type="CDD" id="cd05917">
    <property type="entry name" value="FACL_like_2"/>
    <property type="match status" value="1"/>
</dbReference>
<dbReference type="PANTHER" id="PTHR43201:SF5">
    <property type="entry name" value="MEDIUM-CHAIN ACYL-COA LIGASE ACSF2, MITOCHONDRIAL"/>
    <property type="match status" value="1"/>
</dbReference>
<dbReference type="Pfam" id="PF13193">
    <property type="entry name" value="AMP-binding_C"/>
    <property type="match status" value="1"/>
</dbReference>
<dbReference type="Pfam" id="PF00501">
    <property type="entry name" value="AMP-binding"/>
    <property type="match status" value="1"/>
</dbReference>
<accession>A0A844LY22</accession>
<evidence type="ECO:0000259" key="3">
    <source>
        <dbReference type="Pfam" id="PF00501"/>
    </source>
</evidence>
<dbReference type="InterPro" id="IPR045851">
    <property type="entry name" value="AMP-bd_C_sf"/>
</dbReference>
<dbReference type="SUPFAM" id="SSF56801">
    <property type="entry name" value="Acetyl-CoA synthetase-like"/>
    <property type="match status" value="1"/>
</dbReference>
<dbReference type="Gene3D" id="3.30.300.30">
    <property type="match status" value="1"/>
</dbReference>